<dbReference type="AlphaFoldDB" id="A0A9W6GM33"/>
<reference evidence="1" key="1">
    <citation type="submission" date="2022-12" db="EMBL/GenBank/DDBJ databases">
        <title>Reference genome sequencing for broad-spectrum identification of bacterial and archaeal isolates by mass spectrometry.</title>
        <authorList>
            <person name="Sekiguchi Y."/>
            <person name="Tourlousse D.M."/>
        </authorList>
    </citation>
    <scope>NUCLEOTIDE SEQUENCE</scope>
    <source>
        <strain evidence="1">10succ1</strain>
    </source>
</reference>
<organism evidence="1 2">
    <name type="scientific">Propionigenium maris DSM 9537</name>
    <dbReference type="NCBI Taxonomy" id="1123000"/>
    <lineage>
        <taxon>Bacteria</taxon>
        <taxon>Fusobacteriati</taxon>
        <taxon>Fusobacteriota</taxon>
        <taxon>Fusobacteriia</taxon>
        <taxon>Fusobacteriales</taxon>
        <taxon>Fusobacteriaceae</taxon>
        <taxon>Propionigenium</taxon>
    </lineage>
</organism>
<name>A0A9W6GM33_9FUSO</name>
<dbReference type="Proteomes" id="UP001144471">
    <property type="component" value="Unassembled WGS sequence"/>
</dbReference>
<sequence>MVIYITSEKKDLLQSTTALLSFKESLPNSGINYYLFTEKSEIKSEVLQRISNFGIDIFDFKELKSETYFSDSKLGILEKVALTVPIFALNKGYDYSVKITKDTLCKGKINELNLPKRKIVFAAGKSENTLLDHTENNIFYKDRYKIGKKTQEKIAIKTELIIINNLQYAKYDIVKKINDVVENAINVKNGNNVEMILNMVIGFYSIPFKYINTFNFVKIAKERNKIIKTLEKLHIQRKIMVKFFFERIWKGRGK</sequence>
<comment type="caution">
    <text evidence="1">The sequence shown here is derived from an EMBL/GenBank/DDBJ whole genome shotgun (WGS) entry which is preliminary data.</text>
</comment>
<gene>
    <name evidence="1" type="ORF">PM10SUCC1_22960</name>
</gene>
<evidence type="ECO:0000313" key="2">
    <source>
        <dbReference type="Proteomes" id="UP001144471"/>
    </source>
</evidence>
<dbReference type="RefSeq" id="WP_281836141.1">
    <property type="nucleotide sequence ID" value="NZ_BSDY01000010.1"/>
</dbReference>
<protein>
    <submittedName>
        <fullName evidence="1">Uncharacterized protein</fullName>
    </submittedName>
</protein>
<dbReference type="EMBL" id="BSDY01000010">
    <property type="protein sequence ID" value="GLI56782.1"/>
    <property type="molecule type" value="Genomic_DNA"/>
</dbReference>
<accession>A0A9W6GM33</accession>
<proteinExistence type="predicted"/>
<keyword evidence="2" id="KW-1185">Reference proteome</keyword>
<evidence type="ECO:0000313" key="1">
    <source>
        <dbReference type="EMBL" id="GLI56782.1"/>
    </source>
</evidence>